<dbReference type="AlphaFoldDB" id="A0A679H8H8"/>
<dbReference type="EMBL" id="CP083685">
    <property type="protein sequence ID" value="UYU90412.1"/>
    <property type="molecule type" value="Genomic_DNA"/>
</dbReference>
<sequence length="336" mass="39194">MKACLYYCEKSSLNDATNCYVGIIEKALADKNLTLVKTQDLSELADADIVMTITVKAFFKAKCKNRKAKTIFWSQGVAAEEAIMNEKTIHNYYRYMCRFALSFVALHFADVIFLVSEEMRKHYRSMYLCHLNNTIIMPCYNLPPSTYFNLDQYNTPTFVYAGNAAAWQGVDLMLDVYALVEYELPNARLMLLSRNEKEFKEKIAARGIKNYGIKYVSMDELQDELHQYKYGFILRDNHIVNRVATPTKMNSYLSNYLIPIFSNTVDDFNRHIELGEFTIKAQYPLDARSIAKQIIDFENVSNDFSKYKSYVDRIFESHYNDEIYLGIIDSKIKNWF</sequence>
<dbReference type="EMBL" id="AP022660">
    <property type="protein sequence ID" value="BCA50311.1"/>
    <property type="molecule type" value="Genomic_DNA"/>
</dbReference>
<evidence type="ECO:0008006" key="5">
    <source>
        <dbReference type="Google" id="ProtNLM"/>
    </source>
</evidence>
<feature type="transmembrane region" description="Helical" evidence="1">
    <location>
        <begin position="92"/>
        <end position="116"/>
    </location>
</feature>
<evidence type="ECO:0000313" key="2">
    <source>
        <dbReference type="EMBL" id="BCA50311.1"/>
    </source>
</evidence>
<dbReference type="SUPFAM" id="SSF53756">
    <property type="entry name" value="UDP-Glycosyltransferase/glycogen phosphorylase"/>
    <property type="match status" value="1"/>
</dbReference>
<name>A0A679H8H8_BACT4</name>
<reference evidence="2 4" key="1">
    <citation type="submission" date="2020-02" db="EMBL/GenBank/DDBJ databases">
        <title>Whole-genome sequencing and comparative analysis of the genomes of Bacteroides thetaiotaomicron and Escherichia coli isolated from a healthy resident in Vietnam.</title>
        <authorList>
            <person name="Mohsin M."/>
            <person name="Tanaka K."/>
            <person name="Kawahara R."/>
            <person name="Kondo S."/>
            <person name="Noguchi H."/>
            <person name="Motooka D."/>
            <person name="Nakamura S."/>
            <person name="Khong D.T."/>
            <person name="Nguyen T.N."/>
            <person name="Tran H.T."/>
            <person name="Yamamoto Y."/>
        </authorList>
    </citation>
    <scope>NUCLEOTIDE SEQUENCE [LARGE SCALE GENOMIC DNA]</scope>
    <source>
        <strain evidence="2 4">F9-2</strain>
    </source>
</reference>
<gene>
    <name evidence="2" type="ORF">BatF92_22530</name>
    <name evidence="3" type="ORF">KQP74_21165</name>
</gene>
<evidence type="ECO:0000313" key="4">
    <source>
        <dbReference type="Proteomes" id="UP000500882"/>
    </source>
</evidence>
<protein>
    <recommendedName>
        <fullName evidence="5">Glycosyltransferase family 4 protein</fullName>
    </recommendedName>
</protein>
<dbReference type="RefSeq" id="WP_022471259.1">
    <property type="nucleotide sequence ID" value="NZ_AP022660.1"/>
</dbReference>
<reference evidence="3" key="2">
    <citation type="submission" date="2021-06" db="EMBL/GenBank/DDBJ databases">
        <title>Interrogation of the integrated mobile genetic elements in gut-associated Bacteroides with a consensus prediction approach.</title>
        <authorList>
            <person name="Campbell D.E."/>
            <person name="Leigh J.R."/>
            <person name="Kim T."/>
            <person name="England W."/>
            <person name="Whitaker R.J."/>
            <person name="Degnan P.H."/>
        </authorList>
    </citation>
    <scope>NUCLEOTIDE SEQUENCE</scope>
    <source>
        <strain evidence="3">VPI-3443</strain>
    </source>
</reference>
<proteinExistence type="predicted"/>
<keyword evidence="1" id="KW-1133">Transmembrane helix</keyword>
<evidence type="ECO:0000313" key="3">
    <source>
        <dbReference type="EMBL" id="UYU90412.1"/>
    </source>
</evidence>
<keyword evidence="1" id="KW-0472">Membrane</keyword>
<dbReference type="Proteomes" id="UP000500882">
    <property type="component" value="Chromosome"/>
</dbReference>
<dbReference type="Gene3D" id="3.40.50.2000">
    <property type="entry name" value="Glycogen Phosphorylase B"/>
    <property type="match status" value="2"/>
</dbReference>
<accession>A0A679H8H8</accession>
<keyword evidence="1" id="KW-0812">Transmembrane</keyword>
<evidence type="ECO:0000256" key="1">
    <source>
        <dbReference type="SAM" id="Phobius"/>
    </source>
</evidence>
<organism evidence="2 4">
    <name type="scientific">Bacteroides thetaiotaomicron</name>
    <dbReference type="NCBI Taxonomy" id="818"/>
    <lineage>
        <taxon>Bacteria</taxon>
        <taxon>Pseudomonadati</taxon>
        <taxon>Bacteroidota</taxon>
        <taxon>Bacteroidia</taxon>
        <taxon>Bacteroidales</taxon>
        <taxon>Bacteroidaceae</taxon>
        <taxon>Bacteroides</taxon>
    </lineage>
</organism>
<dbReference type="Proteomes" id="UP001162960">
    <property type="component" value="Chromosome"/>
</dbReference>